<dbReference type="InterPro" id="IPR006935">
    <property type="entry name" value="Helicase/UvrB_N"/>
</dbReference>
<evidence type="ECO:0000256" key="8">
    <source>
        <dbReference type="ARBA" id="ARBA00022839"/>
    </source>
</evidence>
<dbReference type="GO" id="GO:0051539">
    <property type="term" value="F:4 iron, 4 sulfur cluster binding"/>
    <property type="evidence" value="ECO:0007669"/>
    <property type="project" value="UniProtKB-KW"/>
</dbReference>
<dbReference type="InterPro" id="IPR014013">
    <property type="entry name" value="Helic_SF1/SF2_ATP-bd_DinG/Rad3"/>
</dbReference>
<dbReference type="GO" id="GO:0016818">
    <property type="term" value="F:hydrolase activity, acting on acid anhydrides, in phosphorus-containing anhydrides"/>
    <property type="evidence" value="ECO:0007669"/>
    <property type="project" value="InterPro"/>
</dbReference>
<evidence type="ECO:0000256" key="9">
    <source>
        <dbReference type="ARBA" id="ARBA00022840"/>
    </source>
</evidence>
<evidence type="ECO:0000256" key="4">
    <source>
        <dbReference type="ARBA" id="ARBA00022741"/>
    </source>
</evidence>
<dbReference type="Proteomes" id="UP000487649">
    <property type="component" value="Unassembled WGS sequence"/>
</dbReference>
<dbReference type="Gene3D" id="1.10.275.30">
    <property type="match status" value="1"/>
</dbReference>
<dbReference type="InterPro" id="IPR011604">
    <property type="entry name" value="PDDEXK-like_dom_sf"/>
</dbReference>
<dbReference type="Pfam" id="PF13307">
    <property type="entry name" value="Helicase_C_2"/>
    <property type="match status" value="1"/>
</dbReference>
<dbReference type="PANTHER" id="PTHR11472">
    <property type="entry name" value="DNA REPAIR DEAD HELICASE RAD3/XP-D SUBFAMILY MEMBER"/>
    <property type="match status" value="1"/>
</dbReference>
<comment type="caution">
    <text evidence="16">The sequence shown here is derived from an EMBL/GenBank/DDBJ whole genome shotgun (WGS) entry which is preliminary data.</text>
</comment>
<proteinExistence type="inferred from homology"/>
<keyword evidence="11" id="KW-0411">Iron-sulfur</keyword>
<keyword evidence="9" id="KW-0067">ATP-binding</keyword>
<dbReference type="Pfam" id="PF12705">
    <property type="entry name" value="PDDEXK_1"/>
    <property type="match status" value="1"/>
</dbReference>
<dbReference type="OrthoDB" id="9765586at2"/>
<dbReference type="InterPro" id="IPR045028">
    <property type="entry name" value="DinG/Rad3-like"/>
</dbReference>
<protein>
    <submittedName>
        <fullName evidence="16">ATP-dependent DNA helicase</fullName>
    </submittedName>
</protein>
<evidence type="ECO:0000256" key="14">
    <source>
        <dbReference type="ARBA" id="ARBA00023235"/>
    </source>
</evidence>
<keyword evidence="10" id="KW-0408">Iron</keyword>
<dbReference type="InterPro" id="IPR010614">
    <property type="entry name" value="RAD3-like_helicase_DEAD"/>
</dbReference>
<evidence type="ECO:0000313" key="16">
    <source>
        <dbReference type="EMBL" id="MTK21389.1"/>
    </source>
</evidence>
<keyword evidence="8" id="KW-0269">Exonuclease</keyword>
<evidence type="ECO:0000256" key="15">
    <source>
        <dbReference type="ARBA" id="ARBA00038058"/>
    </source>
</evidence>
<evidence type="ECO:0000256" key="5">
    <source>
        <dbReference type="ARBA" id="ARBA00022763"/>
    </source>
</evidence>
<dbReference type="InterPro" id="IPR006555">
    <property type="entry name" value="ATP-dep_Helicase_C"/>
</dbReference>
<dbReference type="GeneID" id="60059378"/>
<evidence type="ECO:0000256" key="11">
    <source>
        <dbReference type="ARBA" id="ARBA00023014"/>
    </source>
</evidence>
<dbReference type="GO" id="GO:0004527">
    <property type="term" value="F:exonuclease activity"/>
    <property type="evidence" value="ECO:0007669"/>
    <property type="project" value="UniProtKB-KW"/>
</dbReference>
<keyword evidence="5" id="KW-0227">DNA damage</keyword>
<dbReference type="GO" id="GO:0003677">
    <property type="term" value="F:DNA binding"/>
    <property type="evidence" value="ECO:0007669"/>
    <property type="project" value="UniProtKB-KW"/>
</dbReference>
<dbReference type="SMART" id="SM00491">
    <property type="entry name" value="HELICc2"/>
    <property type="match status" value="1"/>
</dbReference>
<dbReference type="GO" id="GO:0006281">
    <property type="term" value="P:DNA repair"/>
    <property type="evidence" value="ECO:0007669"/>
    <property type="project" value="UniProtKB-KW"/>
</dbReference>
<comment type="similarity">
    <text evidence="15">Belongs to the helicase family. DinG subfamily.</text>
</comment>
<evidence type="ECO:0000313" key="17">
    <source>
        <dbReference type="Proteomes" id="UP000487649"/>
    </source>
</evidence>
<name>A0A6A8SDG0_9FIRM</name>
<dbReference type="GO" id="GO:0003678">
    <property type="term" value="F:DNA helicase activity"/>
    <property type="evidence" value="ECO:0007669"/>
    <property type="project" value="InterPro"/>
</dbReference>
<dbReference type="InterPro" id="IPR038726">
    <property type="entry name" value="PDDEXK_AddAB-type"/>
</dbReference>
<evidence type="ECO:0000256" key="10">
    <source>
        <dbReference type="ARBA" id="ARBA00023004"/>
    </source>
</evidence>
<accession>A0A6A8SDG0</accession>
<dbReference type="AlphaFoldDB" id="A0A6A8SDG0"/>
<keyword evidence="14" id="KW-0413">Isomerase</keyword>
<dbReference type="Gene3D" id="3.90.320.10">
    <property type="match status" value="1"/>
</dbReference>
<evidence type="ECO:0000256" key="1">
    <source>
        <dbReference type="ARBA" id="ARBA00022485"/>
    </source>
</evidence>
<dbReference type="InterPro" id="IPR027417">
    <property type="entry name" value="P-loop_NTPase"/>
</dbReference>
<dbReference type="PROSITE" id="PS51193">
    <property type="entry name" value="HELICASE_ATP_BIND_2"/>
    <property type="match status" value="1"/>
</dbReference>
<evidence type="ECO:0000256" key="6">
    <source>
        <dbReference type="ARBA" id="ARBA00022801"/>
    </source>
</evidence>
<keyword evidence="13" id="KW-0234">DNA repair</keyword>
<dbReference type="Gene3D" id="3.40.50.300">
    <property type="entry name" value="P-loop containing nucleotide triphosphate hydrolases"/>
    <property type="match status" value="2"/>
</dbReference>
<dbReference type="SMART" id="SM00488">
    <property type="entry name" value="DEXDc2"/>
    <property type="match status" value="1"/>
</dbReference>
<dbReference type="PANTHER" id="PTHR11472:SF34">
    <property type="entry name" value="REGULATOR OF TELOMERE ELONGATION HELICASE 1"/>
    <property type="match status" value="1"/>
</dbReference>
<evidence type="ECO:0000256" key="13">
    <source>
        <dbReference type="ARBA" id="ARBA00023204"/>
    </source>
</evidence>
<gene>
    <name evidence="16" type="ORF">GMA92_08145</name>
</gene>
<keyword evidence="12" id="KW-0238">DNA-binding</keyword>
<keyword evidence="1" id="KW-0004">4Fe-4S</keyword>
<keyword evidence="3" id="KW-0479">Metal-binding</keyword>
<evidence type="ECO:0000256" key="12">
    <source>
        <dbReference type="ARBA" id="ARBA00023125"/>
    </source>
</evidence>
<dbReference type="GO" id="GO:0046872">
    <property type="term" value="F:metal ion binding"/>
    <property type="evidence" value="ECO:0007669"/>
    <property type="project" value="UniProtKB-KW"/>
</dbReference>
<keyword evidence="6" id="KW-0378">Hydrolase</keyword>
<dbReference type="RefSeq" id="WP_006785840.1">
    <property type="nucleotide sequence ID" value="NZ_CABJBH010000003.1"/>
</dbReference>
<keyword evidence="4" id="KW-0547">Nucleotide-binding</keyword>
<sequence length="763" mass="90094">MVIQKGVKEVVGYVYQQGDLNLEYFQANRAQHGTNAHQAIQKKYLDEECEVYLEMSVKHQEHDVILSGRMDLLLHRDERIIIGEIKSTTRRLELIEENDRPVHYAQAKVYAYLYLLKHPELNSVIVRLIYCNLDGTEERAFDQEYTLDELEPFMNHTLEVYLQWYFILLKSMQLKLKTAKTLQFPFGEFREYQRELSGAVYQTIKQKKNLLLRAPTGIGKTMGTIFPSIKALSNTEQKIFYLTAKTIGRDVAEKAFDRCHASGWQAKVTTITAKERICFMDEVKCDPKFCPYAAGYFDRINEATKDLFESEQLFNRSRIETYAKKHQVCPFEFSLAMASISDAVIGDYNYMFDPRAFLRRFFEEPSSHIALIDEAHNLYDRACEMYSASLSKEPIQELKRLFKDRHKGLSKSLANLNMKFIEYRHELEEKKVFDLFKEDMDLSFLNRAQDLLDVLEKYLYQHQDTEYKPQLMNLYFELHQFLRISDYFNESFRVRYERFGIEVKVSIVCLNPSLYLSEKMEKVRSTILFSATLHPLDYYQTVLLHEEACEKIFLPSPFKREHLDLYVQHGISTKYKQRERSLAHLIQMIYHVTRQRVGNYMVFLPSYQYLEMVYEAYLALVQDEQELLFQQRDMSEEERDAFLEKFNETNVTTLVAFCVLGGIFSEGIDLIGDRLIGSLIVGVGLPQINPLTEQRRDYFEEKFQKGYLYAYVYPGFNKVMQAVGRVIRTDEDRGTVMLIDERYLEPTYLALFPYEWQHAKFIR</sequence>
<organism evidence="16 17">
    <name type="scientific">Turicibacter sanguinis</name>
    <dbReference type="NCBI Taxonomy" id="154288"/>
    <lineage>
        <taxon>Bacteria</taxon>
        <taxon>Bacillati</taxon>
        <taxon>Bacillota</taxon>
        <taxon>Erysipelotrichia</taxon>
        <taxon>Erysipelotrichales</taxon>
        <taxon>Turicibacteraceae</taxon>
        <taxon>Turicibacter</taxon>
    </lineage>
</organism>
<dbReference type="Pfam" id="PF04851">
    <property type="entry name" value="ResIII"/>
    <property type="match status" value="1"/>
</dbReference>
<dbReference type="InterPro" id="IPR006554">
    <property type="entry name" value="Helicase-like_DEXD_c2"/>
</dbReference>
<keyword evidence="7 16" id="KW-0347">Helicase</keyword>
<dbReference type="EMBL" id="WMQE01000016">
    <property type="protein sequence ID" value="MTK21389.1"/>
    <property type="molecule type" value="Genomic_DNA"/>
</dbReference>
<dbReference type="SUPFAM" id="SSF52540">
    <property type="entry name" value="P-loop containing nucleoside triphosphate hydrolases"/>
    <property type="match status" value="1"/>
</dbReference>
<dbReference type="GO" id="GO:0005524">
    <property type="term" value="F:ATP binding"/>
    <property type="evidence" value="ECO:0007669"/>
    <property type="project" value="UniProtKB-KW"/>
</dbReference>
<evidence type="ECO:0000256" key="3">
    <source>
        <dbReference type="ARBA" id="ARBA00022723"/>
    </source>
</evidence>
<evidence type="ECO:0000256" key="7">
    <source>
        <dbReference type="ARBA" id="ARBA00022806"/>
    </source>
</evidence>
<dbReference type="Pfam" id="PF06733">
    <property type="entry name" value="DEAD_2"/>
    <property type="match status" value="1"/>
</dbReference>
<reference evidence="16 17" key="1">
    <citation type="journal article" date="2019" name="Nat. Med.">
        <title>A library of human gut bacterial isolates paired with longitudinal multiomics data enables mechanistic microbiome research.</title>
        <authorList>
            <person name="Poyet M."/>
            <person name="Groussin M."/>
            <person name="Gibbons S.M."/>
            <person name="Avila-Pacheco J."/>
            <person name="Jiang X."/>
            <person name="Kearney S.M."/>
            <person name="Perrotta A.R."/>
            <person name="Berdy B."/>
            <person name="Zhao S."/>
            <person name="Lieberman T.D."/>
            <person name="Swanson P.K."/>
            <person name="Smith M."/>
            <person name="Roesemann S."/>
            <person name="Alexander J.E."/>
            <person name="Rich S.A."/>
            <person name="Livny J."/>
            <person name="Vlamakis H."/>
            <person name="Clish C."/>
            <person name="Bullock K."/>
            <person name="Deik A."/>
            <person name="Scott J."/>
            <person name="Pierce K.A."/>
            <person name="Xavier R.J."/>
            <person name="Alm E.J."/>
        </authorList>
    </citation>
    <scope>NUCLEOTIDE SEQUENCE [LARGE SCALE GENOMIC DNA]</scope>
    <source>
        <strain evidence="16 17">BIOML-A198</strain>
    </source>
</reference>
<keyword evidence="2" id="KW-0540">Nuclease</keyword>
<evidence type="ECO:0000256" key="2">
    <source>
        <dbReference type="ARBA" id="ARBA00022722"/>
    </source>
</evidence>